<dbReference type="Proteomes" id="UP000189911">
    <property type="component" value="Chromosome F"/>
</dbReference>
<dbReference type="InterPro" id="IPR015943">
    <property type="entry name" value="WD40/YVTN_repeat-like_dom_sf"/>
</dbReference>
<evidence type="ECO:0000313" key="4">
    <source>
        <dbReference type="Proteomes" id="UP000189911"/>
    </source>
</evidence>
<protein>
    <submittedName>
        <fullName evidence="3">LANO_0F08218g1_1</fullName>
    </submittedName>
</protein>
<dbReference type="EMBL" id="LT598452">
    <property type="protein sequence ID" value="SCV00708.1"/>
    <property type="molecule type" value="Genomic_DNA"/>
</dbReference>
<dbReference type="SMART" id="SM00320">
    <property type="entry name" value="WD40"/>
    <property type="match status" value="2"/>
</dbReference>
<dbReference type="PROSITE" id="PS50082">
    <property type="entry name" value="WD_REPEATS_2"/>
    <property type="match status" value="1"/>
</dbReference>
<dbReference type="SUPFAM" id="SSF50978">
    <property type="entry name" value="WD40 repeat-like"/>
    <property type="match status" value="1"/>
</dbReference>
<dbReference type="Gene3D" id="2.130.10.10">
    <property type="entry name" value="YVTN repeat-like/Quinoprotein amine dehydrogenase"/>
    <property type="match status" value="1"/>
</dbReference>
<accession>A0A1G4K9A8</accession>
<keyword evidence="1" id="KW-0853">WD repeat</keyword>
<feature type="repeat" description="WD" evidence="1">
    <location>
        <begin position="379"/>
        <end position="420"/>
    </location>
</feature>
<name>A0A1G4K9A8_9SACH</name>
<evidence type="ECO:0000256" key="1">
    <source>
        <dbReference type="PROSITE-ProRule" id="PRU00221"/>
    </source>
</evidence>
<dbReference type="InterPro" id="IPR001680">
    <property type="entry name" value="WD40_rpt"/>
</dbReference>
<evidence type="ECO:0000313" key="3">
    <source>
        <dbReference type="EMBL" id="SCV00708.1"/>
    </source>
</evidence>
<dbReference type="AlphaFoldDB" id="A0A1G4K9A8"/>
<proteinExistence type="predicted"/>
<dbReference type="InterPro" id="IPR036322">
    <property type="entry name" value="WD40_repeat_dom_sf"/>
</dbReference>
<organism evidence="3 4">
    <name type="scientific">Lachancea nothofagi CBS 11611</name>
    <dbReference type="NCBI Taxonomy" id="1266666"/>
    <lineage>
        <taxon>Eukaryota</taxon>
        <taxon>Fungi</taxon>
        <taxon>Dikarya</taxon>
        <taxon>Ascomycota</taxon>
        <taxon>Saccharomycotina</taxon>
        <taxon>Saccharomycetes</taxon>
        <taxon>Saccharomycetales</taxon>
        <taxon>Saccharomycetaceae</taxon>
        <taxon>Lachancea</taxon>
    </lineage>
</organism>
<keyword evidence="4" id="KW-1185">Reference proteome</keyword>
<gene>
    <name evidence="3" type="ORF">LANO_0F08218G</name>
</gene>
<sequence length="595" mass="65951">MVALVAGLPHRNGSMTQLHLFNLGLFPYKSLLVNQRSPFGLSLNPQQSDMPYYTPPNVFRQPAIVARNSKSPEPPQLDTHRRSWQNDTSRLKSPLLRKASGDMNDYFTTQQLQSEFWALPQSCDSPNFYTSLSSAEDVILASNTATGENLKMYTLKAKNQTTAQLAELQTISVPGKPITTSRILPQSSSAAKQPTEHNRLLCTGHQDGIVNLISTSETQGGAKIIKRFNHAKYLKSTKPDCLDEWLQQKRASPVRQINDWNKMGFISVINESLFIYDFNQHKLPIFLQSFTGLEAVEVNAENPNILSLVGSNFGDSGLSLLDLRCGGGQGKQYSPDVSTNTTVNISSACAWLDEYTVANAIGNSVKLWDIRSSGVKCTVEGHKGSIKALKYHHDTQRLYTSDDQNYTIAWDMGDLTNVSECHLATGFQSICEDNISHVKQCGNVVLSPNTSPSSFKPDVPGSGVSGFTFLQTYHDGSLLTLDSRELGLHTIKSVERPFLPPRNPLRLQRKPEVDVLESDSTMNQESIISSWDNVSEGTIEGEELTTPAKNQPLSPVMISENTHKTHNPSIYSLKDFDLSGSTIYNERIIHEDVLL</sequence>
<evidence type="ECO:0000256" key="2">
    <source>
        <dbReference type="SAM" id="MobiDB-lite"/>
    </source>
</evidence>
<feature type="region of interest" description="Disordered" evidence="2">
    <location>
        <begin position="67"/>
        <end position="90"/>
    </location>
</feature>
<dbReference type="OrthoDB" id="361494at2759"/>
<reference evidence="4" key="1">
    <citation type="submission" date="2016-03" db="EMBL/GenBank/DDBJ databases">
        <authorList>
            <person name="Devillers Hugo."/>
        </authorList>
    </citation>
    <scope>NUCLEOTIDE SEQUENCE [LARGE SCALE GENOMIC DNA]</scope>
</reference>